<evidence type="ECO:0000259" key="1">
    <source>
        <dbReference type="Pfam" id="PF20209"/>
    </source>
</evidence>
<name>A0A2H3BPW1_9AGAR</name>
<feature type="domain" description="DUF6570" evidence="1">
    <location>
        <begin position="36"/>
        <end position="113"/>
    </location>
</feature>
<accession>A0A2H3BPW1</accession>
<organism evidence="2 3">
    <name type="scientific">Armillaria solidipes</name>
    <dbReference type="NCBI Taxonomy" id="1076256"/>
    <lineage>
        <taxon>Eukaryota</taxon>
        <taxon>Fungi</taxon>
        <taxon>Dikarya</taxon>
        <taxon>Basidiomycota</taxon>
        <taxon>Agaricomycotina</taxon>
        <taxon>Agaricomycetes</taxon>
        <taxon>Agaricomycetidae</taxon>
        <taxon>Agaricales</taxon>
        <taxon>Marasmiineae</taxon>
        <taxon>Physalacriaceae</taxon>
        <taxon>Armillaria</taxon>
    </lineage>
</organism>
<evidence type="ECO:0000313" key="2">
    <source>
        <dbReference type="EMBL" id="PBK65096.1"/>
    </source>
</evidence>
<proteinExistence type="predicted"/>
<gene>
    <name evidence="2" type="ORF">ARMSODRAFT_892261</name>
</gene>
<evidence type="ECO:0000313" key="3">
    <source>
        <dbReference type="Proteomes" id="UP000218334"/>
    </source>
</evidence>
<dbReference type="EMBL" id="KZ293447">
    <property type="protein sequence ID" value="PBK65096.1"/>
    <property type="molecule type" value="Genomic_DNA"/>
</dbReference>
<dbReference type="STRING" id="1076256.A0A2H3BPW1"/>
<dbReference type="AlphaFoldDB" id="A0A2H3BPW1"/>
<sequence>KERLLNTDPIAPLGCPVHDTSTDLICLKCRSSIRKGLVPKNALANGPWLGEVPKVLSWLSFVEHILVSRVRHNCCFMHVVLVGHPELGSRKMISHVIAFESPMSKVYDVLPPP</sequence>
<protein>
    <recommendedName>
        <fullName evidence="1">DUF6570 domain-containing protein</fullName>
    </recommendedName>
</protein>
<dbReference type="InterPro" id="IPR046700">
    <property type="entry name" value="DUF6570"/>
</dbReference>
<keyword evidence="3" id="KW-1185">Reference proteome</keyword>
<feature type="non-terminal residue" evidence="2">
    <location>
        <position position="1"/>
    </location>
</feature>
<dbReference type="Proteomes" id="UP000218334">
    <property type="component" value="Unassembled WGS sequence"/>
</dbReference>
<reference evidence="3" key="1">
    <citation type="journal article" date="2017" name="Nat. Ecol. Evol.">
        <title>Genome expansion and lineage-specific genetic innovations in the forest pathogenic fungi Armillaria.</title>
        <authorList>
            <person name="Sipos G."/>
            <person name="Prasanna A.N."/>
            <person name="Walter M.C."/>
            <person name="O'Connor E."/>
            <person name="Balint B."/>
            <person name="Krizsan K."/>
            <person name="Kiss B."/>
            <person name="Hess J."/>
            <person name="Varga T."/>
            <person name="Slot J."/>
            <person name="Riley R."/>
            <person name="Boka B."/>
            <person name="Rigling D."/>
            <person name="Barry K."/>
            <person name="Lee J."/>
            <person name="Mihaltcheva S."/>
            <person name="LaButti K."/>
            <person name="Lipzen A."/>
            <person name="Waldron R."/>
            <person name="Moloney N.M."/>
            <person name="Sperisen C."/>
            <person name="Kredics L."/>
            <person name="Vagvoelgyi C."/>
            <person name="Patrignani A."/>
            <person name="Fitzpatrick D."/>
            <person name="Nagy I."/>
            <person name="Doyle S."/>
            <person name="Anderson J.B."/>
            <person name="Grigoriev I.V."/>
            <person name="Gueldener U."/>
            <person name="Muensterkoetter M."/>
            <person name="Nagy L.G."/>
        </authorList>
    </citation>
    <scope>NUCLEOTIDE SEQUENCE [LARGE SCALE GENOMIC DNA]</scope>
    <source>
        <strain evidence="3">28-4</strain>
    </source>
</reference>
<dbReference type="Pfam" id="PF20209">
    <property type="entry name" value="DUF6570"/>
    <property type="match status" value="1"/>
</dbReference>